<accession>A0ACC0MVP9</accession>
<sequence length="307" mass="33738">MAAGSLSSSFSLYNSGYYTPRNSRGDGNNNASVTFNFRKRSLTCFSSKNKPSFVDQILDYIEGGPKLRKWYGAPDRLPKDGSVLEEDDKFSEKDEVRDAVLVTDGDNDIGQMIILSLIVKRTRVKALVKDKRSAVEAFGSYVEPMAGDTNDRSFQKKALRGVRAIICPNEGFLSQVESLKGVEHVIVLSQLSVYRGTGGIQAIMNSKARKLAEQDESIVMASGIPYTVIRAGSLQNTPGGKQGFSFKQGSTAQGRLSKEDAAFICMEALDAVPKRGLVFEVVNGEEKVSDWKECFAMLMEKAEQQLQ</sequence>
<comment type="caution">
    <text evidence="1">The sequence shown here is derived from an EMBL/GenBank/DDBJ whole genome shotgun (WGS) entry which is preliminary data.</text>
</comment>
<proteinExistence type="predicted"/>
<keyword evidence="2" id="KW-1185">Reference proteome</keyword>
<protein>
    <submittedName>
        <fullName evidence="1">Uncharacterized protein</fullName>
    </submittedName>
</protein>
<organism evidence="1 2">
    <name type="scientific">Rhododendron molle</name>
    <name type="common">Chinese azalea</name>
    <name type="synonym">Azalea mollis</name>
    <dbReference type="NCBI Taxonomy" id="49168"/>
    <lineage>
        <taxon>Eukaryota</taxon>
        <taxon>Viridiplantae</taxon>
        <taxon>Streptophyta</taxon>
        <taxon>Embryophyta</taxon>
        <taxon>Tracheophyta</taxon>
        <taxon>Spermatophyta</taxon>
        <taxon>Magnoliopsida</taxon>
        <taxon>eudicotyledons</taxon>
        <taxon>Gunneridae</taxon>
        <taxon>Pentapetalae</taxon>
        <taxon>asterids</taxon>
        <taxon>Ericales</taxon>
        <taxon>Ericaceae</taxon>
        <taxon>Ericoideae</taxon>
        <taxon>Rhodoreae</taxon>
        <taxon>Rhododendron</taxon>
    </lineage>
</organism>
<evidence type="ECO:0000313" key="1">
    <source>
        <dbReference type="EMBL" id="KAI8544671.1"/>
    </source>
</evidence>
<dbReference type="EMBL" id="CM046395">
    <property type="protein sequence ID" value="KAI8544671.1"/>
    <property type="molecule type" value="Genomic_DNA"/>
</dbReference>
<dbReference type="Proteomes" id="UP001062846">
    <property type="component" value="Chromosome 8"/>
</dbReference>
<reference evidence="1" key="1">
    <citation type="submission" date="2022-02" db="EMBL/GenBank/DDBJ databases">
        <title>Plant Genome Project.</title>
        <authorList>
            <person name="Zhang R.-G."/>
        </authorList>
    </citation>
    <scope>NUCLEOTIDE SEQUENCE</scope>
    <source>
        <strain evidence="1">AT1</strain>
    </source>
</reference>
<gene>
    <name evidence="1" type="ORF">RHMOL_Rhmol08G0313600</name>
</gene>
<name>A0ACC0MVP9_RHOML</name>
<evidence type="ECO:0000313" key="2">
    <source>
        <dbReference type="Proteomes" id="UP001062846"/>
    </source>
</evidence>